<comment type="caution">
    <text evidence="2">The sequence shown here is derived from an EMBL/GenBank/DDBJ whole genome shotgun (WGS) entry which is preliminary data.</text>
</comment>
<accession>A0AAD2LNQ4</accession>
<sequence>MKKNIFLCIFILIISLCIFLFLEFNFLKKYNQENLFSFVFFNYNLSRFFMCLLCGFFTCFFFFNFAHSNAKF</sequence>
<keyword evidence="1" id="KW-0812">Transmembrane</keyword>
<keyword evidence="1" id="KW-1133">Transmembrane helix</keyword>
<name>A0AAD2LNQ4_CAMJU</name>
<keyword evidence="1" id="KW-0472">Membrane</keyword>
<protein>
    <submittedName>
        <fullName evidence="2">Uncharacterized protein</fullName>
    </submittedName>
</protein>
<feature type="transmembrane region" description="Helical" evidence="1">
    <location>
        <begin position="47"/>
        <end position="66"/>
    </location>
</feature>
<reference evidence="2 3" key="1">
    <citation type="submission" date="2018-07" db="EMBL/GenBank/DDBJ databases">
        <authorList>
            <consortium name="PulseNet: The National Subtyping Network for Foodborne Disease Surveillance"/>
            <person name="Tarr C.L."/>
            <person name="Trees E."/>
            <person name="Katz L.S."/>
            <person name="Carleton-Romer H.A."/>
            <person name="Stroika S."/>
            <person name="Kucerova Z."/>
            <person name="Roache K.F."/>
            <person name="Sabol A.L."/>
            <person name="Besser J."/>
            <person name="Gerner-Smidt P."/>
        </authorList>
    </citation>
    <scope>NUCLEOTIDE SEQUENCE [LARGE SCALE GENOMIC DNA]</scope>
    <source>
        <strain evidence="2 3">PNUSAC005307</strain>
    </source>
</reference>
<dbReference type="AlphaFoldDB" id="A0AAD2LNQ4"/>
<dbReference type="EMBL" id="AACQYW010000019">
    <property type="protein sequence ID" value="EAL7595443.1"/>
    <property type="molecule type" value="Genomic_DNA"/>
</dbReference>
<evidence type="ECO:0000313" key="3">
    <source>
        <dbReference type="Proteomes" id="UP000343544"/>
    </source>
</evidence>
<gene>
    <name evidence="2" type="ORF">DVI03_07465</name>
</gene>
<feature type="transmembrane region" description="Helical" evidence="1">
    <location>
        <begin position="5"/>
        <end position="27"/>
    </location>
</feature>
<evidence type="ECO:0000256" key="1">
    <source>
        <dbReference type="SAM" id="Phobius"/>
    </source>
</evidence>
<proteinExistence type="predicted"/>
<evidence type="ECO:0000313" key="2">
    <source>
        <dbReference type="EMBL" id="EAL7595443.1"/>
    </source>
</evidence>
<organism evidence="2 3">
    <name type="scientific">Campylobacter jejuni</name>
    <dbReference type="NCBI Taxonomy" id="197"/>
    <lineage>
        <taxon>Bacteria</taxon>
        <taxon>Pseudomonadati</taxon>
        <taxon>Campylobacterota</taxon>
        <taxon>Epsilonproteobacteria</taxon>
        <taxon>Campylobacterales</taxon>
        <taxon>Campylobacteraceae</taxon>
        <taxon>Campylobacter</taxon>
    </lineage>
</organism>
<dbReference type="Proteomes" id="UP000343544">
    <property type="component" value="Unassembled WGS sequence"/>
</dbReference>